<sequence>MNEEFARLEMYVESTDLNPVPGENEHNVVEEWNVVLYPHTEEEDEDYFYDDPIFKINGRNCKKCGDYIDDFNNDPEVYRKFIVESGWDEPHLQPYAKDLNFFVKPVCIVCKCD</sequence>
<proteinExistence type="predicted"/>
<dbReference type="AlphaFoldDB" id="A0A6C0JKP8"/>
<reference evidence="1" key="1">
    <citation type="journal article" date="2020" name="Nature">
        <title>Giant virus diversity and host interactions through global metagenomics.</title>
        <authorList>
            <person name="Schulz F."/>
            <person name="Roux S."/>
            <person name="Paez-Espino D."/>
            <person name="Jungbluth S."/>
            <person name="Walsh D.A."/>
            <person name="Denef V.J."/>
            <person name="McMahon K.D."/>
            <person name="Konstantinidis K.T."/>
            <person name="Eloe-Fadrosh E.A."/>
            <person name="Kyrpides N.C."/>
            <person name="Woyke T."/>
        </authorList>
    </citation>
    <scope>NUCLEOTIDE SEQUENCE</scope>
    <source>
        <strain evidence="1">GVMAG-M-3300027747-57</strain>
    </source>
</reference>
<dbReference type="EMBL" id="MN740432">
    <property type="protein sequence ID" value="QHU06335.1"/>
    <property type="molecule type" value="Genomic_DNA"/>
</dbReference>
<accession>A0A6C0JKP8</accession>
<evidence type="ECO:0000313" key="1">
    <source>
        <dbReference type="EMBL" id="QHU06335.1"/>
    </source>
</evidence>
<protein>
    <submittedName>
        <fullName evidence="1">Uncharacterized protein</fullName>
    </submittedName>
</protein>
<name>A0A6C0JKP8_9ZZZZ</name>
<organism evidence="1">
    <name type="scientific">viral metagenome</name>
    <dbReference type="NCBI Taxonomy" id="1070528"/>
    <lineage>
        <taxon>unclassified sequences</taxon>
        <taxon>metagenomes</taxon>
        <taxon>organismal metagenomes</taxon>
    </lineage>
</organism>